<evidence type="ECO:0000256" key="5">
    <source>
        <dbReference type="ARBA" id="ARBA00023065"/>
    </source>
</evidence>
<evidence type="ECO:0000256" key="3">
    <source>
        <dbReference type="ARBA" id="ARBA00022692"/>
    </source>
</evidence>
<name>A0A1X2HQW9_SYNRA</name>
<dbReference type="OMA" id="CHREYSI"/>
<dbReference type="InterPro" id="IPR003445">
    <property type="entry name" value="Cat_transpt"/>
</dbReference>
<dbReference type="STRING" id="13706.A0A1X2HQW9"/>
<dbReference type="Proteomes" id="UP000242180">
    <property type="component" value="Unassembled WGS sequence"/>
</dbReference>
<dbReference type="GO" id="GO:0005886">
    <property type="term" value="C:plasma membrane"/>
    <property type="evidence" value="ECO:0007669"/>
    <property type="project" value="TreeGrafter"/>
</dbReference>
<keyword evidence="2" id="KW-0813">Transport</keyword>
<dbReference type="PANTHER" id="PTHR31064:SF30">
    <property type="entry name" value="HIGH-AFFINITY POTASSIUM TRANSPORT PROTEIN-RELATED"/>
    <property type="match status" value="1"/>
</dbReference>
<keyword evidence="5" id="KW-0406">Ion transport</keyword>
<accession>A0A1X2HQW9</accession>
<dbReference type="GO" id="GO:1990573">
    <property type="term" value="P:potassium ion import across plasma membrane"/>
    <property type="evidence" value="ECO:0007669"/>
    <property type="project" value="TreeGrafter"/>
</dbReference>
<comment type="subcellular location">
    <subcellularLocation>
        <location evidence="1">Membrane</location>
        <topology evidence="1">Multi-pass membrane protein</topology>
    </subcellularLocation>
</comment>
<dbReference type="AlphaFoldDB" id="A0A1X2HQW9"/>
<keyword evidence="8" id="KW-1185">Reference proteome</keyword>
<keyword evidence="6" id="KW-0472">Membrane</keyword>
<dbReference type="PANTHER" id="PTHR31064">
    <property type="entry name" value="POTASSIUM TRANSPORT PROTEIN DDB_G0292412-RELATED"/>
    <property type="match status" value="1"/>
</dbReference>
<dbReference type="InterPro" id="IPR051143">
    <property type="entry name" value="TrkH_K-transport"/>
</dbReference>
<keyword evidence="3" id="KW-0812">Transmembrane</keyword>
<dbReference type="Pfam" id="PF02386">
    <property type="entry name" value="TrkH"/>
    <property type="match status" value="1"/>
</dbReference>
<comment type="caution">
    <text evidence="7">The sequence shown here is derived from an EMBL/GenBank/DDBJ whole genome shotgun (WGS) entry which is preliminary data.</text>
</comment>
<dbReference type="OrthoDB" id="9999863at2759"/>
<dbReference type="GO" id="GO:0140107">
    <property type="term" value="F:high-affinity potassium ion transmembrane transporter activity"/>
    <property type="evidence" value="ECO:0007669"/>
    <property type="project" value="TreeGrafter"/>
</dbReference>
<evidence type="ECO:0000256" key="1">
    <source>
        <dbReference type="ARBA" id="ARBA00004141"/>
    </source>
</evidence>
<keyword evidence="4" id="KW-1133">Transmembrane helix</keyword>
<organism evidence="7 8">
    <name type="scientific">Syncephalastrum racemosum</name>
    <name type="common">Filamentous fungus</name>
    <dbReference type="NCBI Taxonomy" id="13706"/>
    <lineage>
        <taxon>Eukaryota</taxon>
        <taxon>Fungi</taxon>
        <taxon>Fungi incertae sedis</taxon>
        <taxon>Mucoromycota</taxon>
        <taxon>Mucoromycotina</taxon>
        <taxon>Mucoromycetes</taxon>
        <taxon>Mucorales</taxon>
        <taxon>Syncephalastraceae</taxon>
        <taxon>Syncephalastrum</taxon>
    </lineage>
</organism>
<protein>
    <submittedName>
        <fullName evidence="7">Uncharacterized protein</fullName>
    </submittedName>
</protein>
<dbReference type="InParanoid" id="A0A1X2HQW9"/>
<dbReference type="GO" id="GO:0030007">
    <property type="term" value="P:intracellular potassium ion homeostasis"/>
    <property type="evidence" value="ECO:0007669"/>
    <property type="project" value="TreeGrafter"/>
</dbReference>
<evidence type="ECO:0000313" key="8">
    <source>
        <dbReference type="Proteomes" id="UP000242180"/>
    </source>
</evidence>
<evidence type="ECO:0000256" key="4">
    <source>
        <dbReference type="ARBA" id="ARBA00022989"/>
    </source>
</evidence>
<reference evidence="7 8" key="1">
    <citation type="submission" date="2016-07" db="EMBL/GenBank/DDBJ databases">
        <title>Pervasive Adenine N6-methylation of Active Genes in Fungi.</title>
        <authorList>
            <consortium name="DOE Joint Genome Institute"/>
            <person name="Mondo S.J."/>
            <person name="Dannebaum R.O."/>
            <person name="Kuo R.C."/>
            <person name="Labutti K."/>
            <person name="Haridas S."/>
            <person name="Kuo A."/>
            <person name="Salamov A."/>
            <person name="Ahrendt S.R."/>
            <person name="Lipzen A."/>
            <person name="Sullivan W."/>
            <person name="Andreopoulos W.B."/>
            <person name="Clum A."/>
            <person name="Lindquist E."/>
            <person name="Daum C."/>
            <person name="Ramamoorthy G.K."/>
            <person name="Gryganskyi A."/>
            <person name="Culley D."/>
            <person name="Magnuson J.K."/>
            <person name="James T.Y."/>
            <person name="O'Malley M.A."/>
            <person name="Stajich J.E."/>
            <person name="Spatafora J.W."/>
            <person name="Visel A."/>
            <person name="Grigoriev I.V."/>
        </authorList>
    </citation>
    <scope>NUCLEOTIDE SEQUENCE [LARGE SCALE GENOMIC DNA]</scope>
    <source>
        <strain evidence="7 8">NRRL 2496</strain>
    </source>
</reference>
<proteinExistence type="predicted"/>
<gene>
    <name evidence="7" type="ORF">BCR43DRAFT_487474</name>
</gene>
<evidence type="ECO:0000256" key="6">
    <source>
        <dbReference type="ARBA" id="ARBA00023136"/>
    </source>
</evidence>
<dbReference type="EMBL" id="MCGN01000002">
    <property type="protein sequence ID" value="ORZ01770.1"/>
    <property type="molecule type" value="Genomic_DNA"/>
</dbReference>
<evidence type="ECO:0000256" key="2">
    <source>
        <dbReference type="ARBA" id="ARBA00022448"/>
    </source>
</evidence>
<sequence length="131" mass="14714">MEPAKPVTALTILYECVSAFACSGSSPGYPNTFTSESGKFHTLSKIMVIILMYRGRHRGKKNKAKIPQNDTKKKGVCLLFCTGLPAAIDHAVLLPSEQLLEKEEREHEFRHRHSEAVKATTKARCHREYSI</sequence>
<evidence type="ECO:0000313" key="7">
    <source>
        <dbReference type="EMBL" id="ORZ01770.1"/>
    </source>
</evidence>